<dbReference type="GO" id="GO:0043908">
    <property type="term" value="F:Ser(Gly)-tRNA(Ala) hydrolase activity"/>
    <property type="evidence" value="ECO:0007669"/>
    <property type="project" value="UniProtKB-UniRule"/>
</dbReference>
<dbReference type="AlphaFoldDB" id="A0A2U3TH65"/>
<dbReference type="GO" id="GO:0051500">
    <property type="term" value="F:D-tyrosyl-tRNA(Tyr) deacylase activity"/>
    <property type="evidence" value="ECO:0007669"/>
    <property type="project" value="TreeGrafter"/>
</dbReference>
<dbReference type="Pfam" id="PF02580">
    <property type="entry name" value="Tyr_Deacylase"/>
    <property type="match status" value="1"/>
</dbReference>
<dbReference type="OrthoDB" id="9801395at2"/>
<dbReference type="FunFam" id="3.50.80.10:FF:000001">
    <property type="entry name" value="D-aminoacyl-tRNA deacylase"/>
    <property type="match status" value="1"/>
</dbReference>
<keyword evidence="2" id="KW-0963">Cytoplasm</keyword>
<comment type="function">
    <text evidence="2">An aminoacyl-tRNA editing enzyme that deacylates mischarged D-aminoacyl-tRNAs. Also deacylates mischarged glycyl-tRNA(Ala), protecting cells against glycine mischarging by AlaRS. Acts via tRNA-based rather than protein-based catalysis; rejects L-amino acids rather than detecting D-amino acids in the active site. By recycling D-aminoacyl-tRNA to D-amino acids and free tRNA molecules, this enzyme counteracts the toxicity associated with the formation of D-aminoacyl-tRNA entities in vivo and helps enforce protein L-homochirality.</text>
</comment>
<evidence type="ECO:0000313" key="4">
    <source>
        <dbReference type="Proteomes" id="UP000244173"/>
    </source>
</evidence>
<accession>A0A2U3TH65</accession>
<dbReference type="InterPro" id="IPR023509">
    <property type="entry name" value="DTD-like_sf"/>
</dbReference>
<dbReference type="STRING" id="1122240.GCA_000620105_00746"/>
<reference evidence="3 4" key="1">
    <citation type="submission" date="2018-04" db="EMBL/GenBank/DDBJ databases">
        <title>Denitrifier Microvirgula.</title>
        <authorList>
            <person name="Anderson E."/>
            <person name="Jang J."/>
            <person name="Ishii S."/>
        </authorList>
    </citation>
    <scope>NUCLEOTIDE SEQUENCE [LARGE SCALE GENOMIC DNA]</scope>
    <source>
        <strain evidence="3 4">BE2.4</strain>
    </source>
</reference>
<dbReference type="GO" id="GO:0000049">
    <property type="term" value="F:tRNA binding"/>
    <property type="evidence" value="ECO:0007669"/>
    <property type="project" value="UniProtKB-UniRule"/>
</dbReference>
<dbReference type="GO" id="GO:0106026">
    <property type="term" value="F:Gly-tRNA(Ala) deacylase activity"/>
    <property type="evidence" value="ECO:0007669"/>
    <property type="project" value="UniProtKB-UniRule"/>
</dbReference>
<dbReference type="EC" id="3.1.1.-" evidence="2"/>
<dbReference type="KEGG" id="maer:DAI18_00785"/>
<comment type="subunit">
    <text evidence="2">Homodimer.</text>
</comment>
<dbReference type="SUPFAM" id="SSF69500">
    <property type="entry name" value="DTD-like"/>
    <property type="match status" value="1"/>
</dbReference>
<dbReference type="CDD" id="cd00563">
    <property type="entry name" value="Dtyr_deacylase"/>
    <property type="match status" value="1"/>
</dbReference>
<comment type="catalytic activity">
    <reaction evidence="2">
        <text>a D-aminoacyl-tRNA + H2O = a tRNA + a D-alpha-amino acid + H(+)</text>
        <dbReference type="Rhea" id="RHEA:13953"/>
        <dbReference type="Rhea" id="RHEA-COMP:10123"/>
        <dbReference type="Rhea" id="RHEA-COMP:10124"/>
        <dbReference type="ChEBI" id="CHEBI:15377"/>
        <dbReference type="ChEBI" id="CHEBI:15378"/>
        <dbReference type="ChEBI" id="CHEBI:59871"/>
        <dbReference type="ChEBI" id="CHEBI:78442"/>
        <dbReference type="ChEBI" id="CHEBI:79333"/>
        <dbReference type="EC" id="3.1.1.96"/>
    </reaction>
</comment>
<keyword evidence="2" id="KW-0378">Hydrolase</keyword>
<dbReference type="HAMAP" id="MF_00518">
    <property type="entry name" value="Deacylase_Dtd"/>
    <property type="match status" value="1"/>
</dbReference>
<comment type="similarity">
    <text evidence="1 2">Belongs to the DTD family.</text>
</comment>
<keyword evidence="2" id="KW-0694">RNA-binding</keyword>
<dbReference type="InterPro" id="IPR003732">
    <property type="entry name" value="Daa-tRNA_deacyls_DTD"/>
</dbReference>
<comment type="subcellular location">
    <subcellularLocation>
        <location evidence="2">Cytoplasm</location>
    </subcellularLocation>
</comment>
<dbReference type="RefSeq" id="WP_028498195.1">
    <property type="nucleotide sequence ID" value="NZ_CALFSO010000052.1"/>
</dbReference>
<feature type="short sequence motif" description="Gly-cisPro motif, important for rejection of L-amino acids" evidence="2">
    <location>
        <begin position="138"/>
        <end position="139"/>
    </location>
</feature>
<comment type="catalytic activity">
    <reaction evidence="2">
        <text>glycyl-tRNA(Ala) + H2O = tRNA(Ala) + glycine + H(+)</text>
        <dbReference type="Rhea" id="RHEA:53744"/>
        <dbReference type="Rhea" id="RHEA-COMP:9657"/>
        <dbReference type="Rhea" id="RHEA-COMP:13640"/>
        <dbReference type="ChEBI" id="CHEBI:15377"/>
        <dbReference type="ChEBI" id="CHEBI:15378"/>
        <dbReference type="ChEBI" id="CHEBI:57305"/>
        <dbReference type="ChEBI" id="CHEBI:78442"/>
        <dbReference type="ChEBI" id="CHEBI:78522"/>
    </reaction>
</comment>
<proteinExistence type="inferred from homology"/>
<evidence type="ECO:0000313" key="3">
    <source>
        <dbReference type="EMBL" id="AVY92745.1"/>
    </source>
</evidence>
<dbReference type="PANTHER" id="PTHR10472">
    <property type="entry name" value="D-TYROSYL-TRNA TYR DEACYLASE"/>
    <property type="match status" value="1"/>
</dbReference>
<evidence type="ECO:0000256" key="2">
    <source>
        <dbReference type="HAMAP-Rule" id="MF_00518"/>
    </source>
</evidence>
<dbReference type="NCBIfam" id="TIGR00256">
    <property type="entry name" value="D-aminoacyl-tRNA deacylase"/>
    <property type="match status" value="1"/>
</dbReference>
<sequence>MRVLLQRVEQARVEVEERVVGAIGAGLLLLVGIEGDDNATDIDWLVRKLVGLRIFEDGTGKMNRSLADIDGQALAVSQFTLFASCRKGARPSWSRAAPPEVSLPLFNEFVARLTVELGKPVPTGVFGAEMKVSLVNDGPVTMLLDSRNPE</sequence>
<name>A0A2U3TH65_9NEIS</name>
<dbReference type="EC" id="3.1.1.96" evidence="2"/>
<protein>
    <recommendedName>
        <fullName evidence="2">D-aminoacyl-tRNA deacylase</fullName>
        <shortName evidence="2">DTD</shortName>
        <ecNumber evidence="2">3.1.1.96</ecNumber>
    </recommendedName>
    <alternativeName>
        <fullName evidence="2">Gly-tRNA(Ala) deacylase</fullName>
        <ecNumber evidence="2">3.1.1.-</ecNumber>
    </alternativeName>
</protein>
<dbReference type="Proteomes" id="UP000244173">
    <property type="component" value="Chromosome"/>
</dbReference>
<keyword evidence="4" id="KW-1185">Reference proteome</keyword>
<dbReference type="Gene3D" id="3.50.80.10">
    <property type="entry name" value="D-tyrosyl-tRNA(Tyr) deacylase"/>
    <property type="match status" value="1"/>
</dbReference>
<keyword evidence="2" id="KW-0820">tRNA-binding</keyword>
<comment type="domain">
    <text evidence="2">A Gly-cisPro motif from one monomer fits into the active site of the other monomer to allow specific chiral rejection of L-amino acids.</text>
</comment>
<dbReference type="PANTHER" id="PTHR10472:SF5">
    <property type="entry name" value="D-AMINOACYL-TRNA DEACYLASE 1"/>
    <property type="match status" value="1"/>
</dbReference>
<dbReference type="GO" id="GO:0005737">
    <property type="term" value="C:cytoplasm"/>
    <property type="evidence" value="ECO:0007669"/>
    <property type="project" value="UniProtKB-SubCell"/>
</dbReference>
<dbReference type="GO" id="GO:0019478">
    <property type="term" value="P:D-amino acid catabolic process"/>
    <property type="evidence" value="ECO:0007669"/>
    <property type="project" value="UniProtKB-UniRule"/>
</dbReference>
<evidence type="ECO:0000256" key="1">
    <source>
        <dbReference type="ARBA" id="ARBA00009673"/>
    </source>
</evidence>
<dbReference type="EMBL" id="CP028519">
    <property type="protein sequence ID" value="AVY92745.1"/>
    <property type="molecule type" value="Genomic_DNA"/>
</dbReference>
<gene>
    <name evidence="2" type="primary">dtd</name>
    <name evidence="3" type="ORF">DAI18_00785</name>
</gene>
<organism evidence="3 4">
    <name type="scientific">Microvirgula aerodenitrificans</name>
    <dbReference type="NCBI Taxonomy" id="57480"/>
    <lineage>
        <taxon>Bacteria</taxon>
        <taxon>Pseudomonadati</taxon>
        <taxon>Pseudomonadota</taxon>
        <taxon>Betaproteobacteria</taxon>
        <taxon>Neisseriales</taxon>
        <taxon>Aquaspirillaceae</taxon>
        <taxon>Microvirgula</taxon>
    </lineage>
</organism>